<organism evidence="5 6">
    <name type="scientific">Aureispira anguillae</name>
    <dbReference type="NCBI Taxonomy" id="2864201"/>
    <lineage>
        <taxon>Bacteria</taxon>
        <taxon>Pseudomonadati</taxon>
        <taxon>Bacteroidota</taxon>
        <taxon>Saprospiria</taxon>
        <taxon>Saprospirales</taxon>
        <taxon>Saprospiraceae</taxon>
        <taxon>Aureispira</taxon>
    </lineage>
</organism>
<dbReference type="EMBL" id="AP026867">
    <property type="protein sequence ID" value="BDS12310.1"/>
    <property type="molecule type" value="Genomic_DNA"/>
</dbReference>
<proteinExistence type="inferred from homology"/>
<name>A0A916DU80_9BACT</name>
<sequence length="387" mass="46063">MIQFTIIFNFKKKLRKDGTALVQIRAYYKRKRKYFSTGVYVTPAQWSKRLSKVIDHPNANQYNAEISRQLNDLENYVFDWVRKHHSITLEQLEGYFKYGDSGSFTEFWKYELKNDTKLQKETKKKHQTALNYWIKFQKDVKFSELSYRLIHDFDTFLYGHQLHINTVYTHHKQIKKYINLAIKNDLFDSNKNPYRKFIPKTAPTERLILSVEEVKKLEALTFSKEEVYWELILDMFLFSCYTGLRFADTCNLKYENIDQSEQGLVLNIVAQKTNKQLILPLYKLHERKPEAIIQKYQREIMHHRGLVFHTYSNQYFNRELKKIALKAGIDKPITSHVARHTFATHLASKVPIHILKAILQHSKIETTMVYLHLSNKLVNDALDGVDW</sequence>
<dbReference type="Pfam" id="PF17293">
    <property type="entry name" value="Arm-DNA-bind_5"/>
    <property type="match status" value="1"/>
</dbReference>
<gene>
    <name evidence="5" type="ORF">AsAng_0030310</name>
</gene>
<dbReference type="InterPro" id="IPR002104">
    <property type="entry name" value="Integrase_catalytic"/>
</dbReference>
<dbReference type="Gene3D" id="1.10.150.130">
    <property type="match status" value="1"/>
</dbReference>
<evidence type="ECO:0000313" key="6">
    <source>
        <dbReference type="Proteomes" id="UP001060919"/>
    </source>
</evidence>
<dbReference type="InterPro" id="IPR025269">
    <property type="entry name" value="SAM-like_dom"/>
</dbReference>
<dbReference type="Pfam" id="PF00589">
    <property type="entry name" value="Phage_integrase"/>
    <property type="match status" value="1"/>
</dbReference>
<evidence type="ECO:0000256" key="2">
    <source>
        <dbReference type="ARBA" id="ARBA00023125"/>
    </source>
</evidence>
<dbReference type="InterPro" id="IPR010998">
    <property type="entry name" value="Integrase_recombinase_N"/>
</dbReference>
<dbReference type="GO" id="GO:0006310">
    <property type="term" value="P:DNA recombination"/>
    <property type="evidence" value="ECO:0007669"/>
    <property type="project" value="UniProtKB-KW"/>
</dbReference>
<dbReference type="GO" id="GO:0003677">
    <property type="term" value="F:DNA binding"/>
    <property type="evidence" value="ECO:0007669"/>
    <property type="project" value="UniProtKB-KW"/>
</dbReference>
<dbReference type="InterPro" id="IPR050090">
    <property type="entry name" value="Tyrosine_recombinase_XerCD"/>
</dbReference>
<dbReference type="InterPro" id="IPR013762">
    <property type="entry name" value="Integrase-like_cat_sf"/>
</dbReference>
<keyword evidence="2" id="KW-0238">DNA-binding</keyword>
<dbReference type="GO" id="GO:0015074">
    <property type="term" value="P:DNA integration"/>
    <property type="evidence" value="ECO:0007669"/>
    <property type="project" value="InterPro"/>
</dbReference>
<dbReference type="PANTHER" id="PTHR30349:SF64">
    <property type="entry name" value="PROPHAGE INTEGRASE INTD-RELATED"/>
    <property type="match status" value="1"/>
</dbReference>
<keyword evidence="3" id="KW-0233">DNA recombination</keyword>
<dbReference type="PROSITE" id="PS51898">
    <property type="entry name" value="TYR_RECOMBINASE"/>
    <property type="match status" value="1"/>
</dbReference>
<dbReference type="InterPro" id="IPR011010">
    <property type="entry name" value="DNA_brk_join_enz"/>
</dbReference>
<dbReference type="Pfam" id="PF13102">
    <property type="entry name" value="Phage_int_SAM_5"/>
    <property type="match status" value="1"/>
</dbReference>
<reference evidence="5" key="1">
    <citation type="submission" date="2022-09" db="EMBL/GenBank/DDBJ databases">
        <title>Aureispira anguillicida sp. nov., isolated from Leptocephalus of Japanese eel Anguilla japonica.</title>
        <authorList>
            <person name="Yuasa K."/>
            <person name="Mekata T."/>
            <person name="Ikunari K."/>
        </authorList>
    </citation>
    <scope>NUCLEOTIDE SEQUENCE</scope>
    <source>
        <strain evidence="5">EL160426</strain>
    </source>
</reference>
<evidence type="ECO:0000256" key="3">
    <source>
        <dbReference type="ARBA" id="ARBA00023172"/>
    </source>
</evidence>
<evidence type="ECO:0000259" key="4">
    <source>
        <dbReference type="PROSITE" id="PS51898"/>
    </source>
</evidence>
<comment type="similarity">
    <text evidence="1">Belongs to the 'phage' integrase family.</text>
</comment>
<accession>A0A916DU80</accession>
<dbReference type="Gene3D" id="1.10.443.10">
    <property type="entry name" value="Intergrase catalytic core"/>
    <property type="match status" value="1"/>
</dbReference>
<evidence type="ECO:0000256" key="1">
    <source>
        <dbReference type="ARBA" id="ARBA00008857"/>
    </source>
</evidence>
<dbReference type="Proteomes" id="UP001060919">
    <property type="component" value="Chromosome"/>
</dbReference>
<dbReference type="PANTHER" id="PTHR30349">
    <property type="entry name" value="PHAGE INTEGRASE-RELATED"/>
    <property type="match status" value="1"/>
</dbReference>
<keyword evidence="6" id="KW-1185">Reference proteome</keyword>
<protein>
    <submittedName>
        <fullName evidence="5">Site-specific integrase</fullName>
    </submittedName>
</protein>
<evidence type="ECO:0000313" key="5">
    <source>
        <dbReference type="EMBL" id="BDS12310.1"/>
    </source>
</evidence>
<dbReference type="SUPFAM" id="SSF56349">
    <property type="entry name" value="DNA breaking-rejoining enzymes"/>
    <property type="match status" value="1"/>
</dbReference>
<dbReference type="RefSeq" id="WP_264793403.1">
    <property type="nucleotide sequence ID" value="NZ_AP026867.1"/>
</dbReference>
<dbReference type="KEGG" id="aup:AsAng_0030310"/>
<dbReference type="CDD" id="cd01185">
    <property type="entry name" value="INTN1_C_like"/>
    <property type="match status" value="1"/>
</dbReference>
<dbReference type="AlphaFoldDB" id="A0A916DU80"/>
<dbReference type="InterPro" id="IPR035386">
    <property type="entry name" value="Arm-DNA-bind_5"/>
</dbReference>
<feature type="domain" description="Tyr recombinase" evidence="4">
    <location>
        <begin position="204"/>
        <end position="383"/>
    </location>
</feature>